<accession>M3THU4</accession>
<dbReference type="Gene3D" id="3.40.960.10">
    <property type="entry name" value="VSR Endonuclease"/>
    <property type="match status" value="1"/>
</dbReference>
<protein>
    <recommendedName>
        <fullName evidence="1">DUF559 domain-containing protein</fullName>
    </recommendedName>
</protein>
<gene>
    <name evidence="2" type="ORF">GM1_026_00440</name>
</gene>
<comment type="caution">
    <text evidence="2">The sequence shown here is derived from an EMBL/GenBank/DDBJ whole genome shotgun (WGS) entry which is preliminary data.</text>
</comment>
<evidence type="ECO:0000313" key="3">
    <source>
        <dbReference type="Proteomes" id="UP000035009"/>
    </source>
</evidence>
<dbReference type="InterPro" id="IPR007569">
    <property type="entry name" value="DUF559"/>
</dbReference>
<dbReference type="STRING" id="410332.SAMN04488550_0754"/>
<dbReference type="AlphaFoldDB" id="M3THU4"/>
<sequence>MYSAQHLIRRLGRAGFAECIKNGIARKIRRGWYAIGDPPQDLVTAVHRGGVLSCVSALEKHGVWVPEQPDVHIRTSGRAARIPDSRFCQRFGRDDPACAAIDDTPTAVQYAARCLDRGEFVAVCDSVMNLGFMTGEQIDYQFRNAPKRILALLDRCDGRAMSGPESMIRFFLEGKHVKVRIQVQIDTVGQVDLLVGKHLIIETDGREFHLERFDEDRARDVAASALGYTTLRFSRDQVLYEWEYVTTSIMEAIAAGVHQRPSRRVKCARERFYTEL</sequence>
<reference evidence="2 3" key="1">
    <citation type="submission" date="2013-02" db="EMBL/GenBank/DDBJ databases">
        <title>Whole genome shotgun sequence of Gordonia malaquae NBRC 108250.</title>
        <authorList>
            <person name="Yoshida I."/>
            <person name="Hosoyama A."/>
            <person name="Tsuchikane K."/>
            <person name="Ando Y."/>
            <person name="Baba S."/>
            <person name="Ohji S."/>
            <person name="Hamada M."/>
            <person name="Tamura T."/>
            <person name="Yamazoe A."/>
            <person name="Yamazaki S."/>
            <person name="Fujita N."/>
        </authorList>
    </citation>
    <scope>NUCLEOTIDE SEQUENCE [LARGE SCALE GENOMIC DNA]</scope>
    <source>
        <strain evidence="2 3">NBRC 108250</strain>
    </source>
</reference>
<evidence type="ECO:0000259" key="1">
    <source>
        <dbReference type="Pfam" id="PF04480"/>
    </source>
</evidence>
<dbReference type="Proteomes" id="UP000035009">
    <property type="component" value="Unassembled WGS sequence"/>
</dbReference>
<proteinExistence type="predicted"/>
<dbReference type="EMBL" id="BAOP01000026">
    <property type="protein sequence ID" value="GAC81076.1"/>
    <property type="molecule type" value="Genomic_DNA"/>
</dbReference>
<feature type="domain" description="DUF559" evidence="1">
    <location>
        <begin position="180"/>
        <end position="253"/>
    </location>
</feature>
<dbReference type="Pfam" id="PF04480">
    <property type="entry name" value="DUF559"/>
    <property type="match status" value="1"/>
</dbReference>
<name>M3THU4_GORML</name>
<organism evidence="2 3">
    <name type="scientific">Gordonia malaquae NBRC 108250</name>
    <dbReference type="NCBI Taxonomy" id="1223542"/>
    <lineage>
        <taxon>Bacteria</taxon>
        <taxon>Bacillati</taxon>
        <taxon>Actinomycetota</taxon>
        <taxon>Actinomycetes</taxon>
        <taxon>Mycobacteriales</taxon>
        <taxon>Gordoniaceae</taxon>
        <taxon>Gordonia</taxon>
    </lineage>
</organism>
<keyword evidence="3" id="KW-1185">Reference proteome</keyword>
<dbReference type="eggNOG" id="COG2852">
    <property type="taxonomic scope" value="Bacteria"/>
</dbReference>
<evidence type="ECO:0000313" key="2">
    <source>
        <dbReference type="EMBL" id="GAC81076.1"/>
    </source>
</evidence>